<evidence type="ECO:0000256" key="5">
    <source>
        <dbReference type="ARBA" id="ARBA00022692"/>
    </source>
</evidence>
<reference evidence="9 10" key="1">
    <citation type="submission" date="2017-08" db="EMBL/GenBank/DDBJ databases">
        <title>Reclassification of Bisgaard taxon 37 and 44.</title>
        <authorList>
            <person name="Christensen H."/>
        </authorList>
    </citation>
    <scope>NUCLEOTIDE SEQUENCE [LARGE SCALE GENOMIC DNA]</scope>
    <source>
        <strain evidence="9 10">111</strain>
    </source>
</reference>
<protein>
    <recommendedName>
        <fullName evidence="11">Iron complex transport system permease protein</fullName>
    </recommendedName>
</protein>
<evidence type="ECO:0000256" key="2">
    <source>
        <dbReference type="ARBA" id="ARBA00007935"/>
    </source>
</evidence>
<dbReference type="RefSeq" id="WP_119532509.1">
    <property type="nucleotide sequence ID" value="NZ_JBHSSP010000020.1"/>
</dbReference>
<evidence type="ECO:0000256" key="7">
    <source>
        <dbReference type="ARBA" id="ARBA00023136"/>
    </source>
</evidence>
<feature type="transmembrane region" description="Helical" evidence="8">
    <location>
        <begin position="57"/>
        <end position="77"/>
    </location>
</feature>
<dbReference type="GO" id="GO:0005886">
    <property type="term" value="C:plasma membrane"/>
    <property type="evidence" value="ECO:0007669"/>
    <property type="project" value="UniProtKB-SubCell"/>
</dbReference>
<keyword evidence="10" id="KW-1185">Reference proteome</keyword>
<dbReference type="PANTHER" id="PTHR30472:SF18">
    <property type="entry name" value="IRON(III) DICITRATE ABC TRANSPORTER,PERMEASE PROTEIN"/>
    <property type="match status" value="1"/>
</dbReference>
<dbReference type="PANTHER" id="PTHR30472">
    <property type="entry name" value="FERRIC ENTEROBACTIN TRANSPORT SYSTEM PERMEASE PROTEIN"/>
    <property type="match status" value="1"/>
</dbReference>
<evidence type="ECO:0000256" key="3">
    <source>
        <dbReference type="ARBA" id="ARBA00022448"/>
    </source>
</evidence>
<feature type="transmembrane region" description="Helical" evidence="8">
    <location>
        <begin position="89"/>
        <end position="109"/>
    </location>
</feature>
<gene>
    <name evidence="9" type="ORF">CKF58_07395</name>
</gene>
<keyword evidence="3" id="KW-0813">Transport</keyword>
<keyword evidence="6 8" id="KW-1133">Transmembrane helix</keyword>
<name>A0A3A1Y9B6_9GAMM</name>
<evidence type="ECO:0000256" key="4">
    <source>
        <dbReference type="ARBA" id="ARBA00022475"/>
    </source>
</evidence>
<comment type="similarity">
    <text evidence="2">Belongs to the binding-protein-dependent transport system permease family. FecCD subfamily.</text>
</comment>
<feature type="transmembrane region" description="Helical" evidence="8">
    <location>
        <begin position="147"/>
        <end position="168"/>
    </location>
</feature>
<dbReference type="Proteomes" id="UP000265916">
    <property type="component" value="Unassembled WGS sequence"/>
</dbReference>
<dbReference type="InterPro" id="IPR037294">
    <property type="entry name" value="ABC_BtuC-like"/>
</dbReference>
<dbReference type="Pfam" id="PF01032">
    <property type="entry name" value="FecCD"/>
    <property type="match status" value="1"/>
</dbReference>
<proteinExistence type="inferred from homology"/>
<feature type="transmembrane region" description="Helical" evidence="8">
    <location>
        <begin position="7"/>
        <end position="26"/>
    </location>
</feature>
<comment type="caution">
    <text evidence="9">The sequence shown here is derived from an EMBL/GenBank/DDBJ whole genome shotgun (WGS) entry which is preliminary data.</text>
</comment>
<dbReference type="GO" id="GO:0033214">
    <property type="term" value="P:siderophore-iron import into cell"/>
    <property type="evidence" value="ECO:0007669"/>
    <property type="project" value="TreeGrafter"/>
</dbReference>
<dbReference type="SUPFAM" id="SSF81345">
    <property type="entry name" value="ABC transporter involved in vitamin B12 uptake, BtuC"/>
    <property type="match status" value="1"/>
</dbReference>
<accession>A0A3A1Y9B6</accession>
<evidence type="ECO:0000256" key="8">
    <source>
        <dbReference type="SAM" id="Phobius"/>
    </source>
</evidence>
<dbReference type="InterPro" id="IPR000522">
    <property type="entry name" value="ABC_transptr_permease_BtuC"/>
</dbReference>
<feature type="transmembrane region" description="Helical" evidence="8">
    <location>
        <begin position="115"/>
        <end position="135"/>
    </location>
</feature>
<evidence type="ECO:0000313" key="9">
    <source>
        <dbReference type="EMBL" id="RIY34893.1"/>
    </source>
</evidence>
<sequence>MNNYTKITILGSLVIVCAIANLIWFYPMKISLGNLFHTLLQPSDDSLESVIVNSIRLPRILMCILCGSCLGVAGLLMQSVVRNPIASPTILGINSGCILAMVIISTNSFELLQHVNTVVGAMIGGAVSWLIVMLISYDPNGFNKNKLILSGITTSLLLISISRIIIIFNDDRALSILNWIAGSFINVQWDAVKNTAYIAIPSLFITLTMSYKLNL</sequence>
<keyword evidence="5 8" id="KW-0812">Transmembrane</keyword>
<dbReference type="EMBL" id="NRJG01000164">
    <property type="protein sequence ID" value="RIY34893.1"/>
    <property type="molecule type" value="Genomic_DNA"/>
</dbReference>
<organism evidence="9 10">
    <name type="scientific">Psittacicella hinzii</name>
    <dbReference type="NCBI Taxonomy" id="2028575"/>
    <lineage>
        <taxon>Bacteria</taxon>
        <taxon>Pseudomonadati</taxon>
        <taxon>Pseudomonadota</taxon>
        <taxon>Gammaproteobacteria</taxon>
        <taxon>Pasteurellales</taxon>
        <taxon>Psittacicellaceae</taxon>
        <taxon>Psittacicella</taxon>
    </lineage>
</organism>
<evidence type="ECO:0000313" key="10">
    <source>
        <dbReference type="Proteomes" id="UP000265916"/>
    </source>
</evidence>
<evidence type="ECO:0000256" key="1">
    <source>
        <dbReference type="ARBA" id="ARBA00004651"/>
    </source>
</evidence>
<comment type="subcellular location">
    <subcellularLocation>
        <location evidence="1">Cell membrane</location>
        <topology evidence="1">Multi-pass membrane protein</topology>
    </subcellularLocation>
</comment>
<dbReference type="Gene3D" id="1.10.3470.10">
    <property type="entry name" value="ABC transporter involved in vitamin B12 uptake, BtuC"/>
    <property type="match status" value="1"/>
</dbReference>
<evidence type="ECO:0000256" key="6">
    <source>
        <dbReference type="ARBA" id="ARBA00022989"/>
    </source>
</evidence>
<dbReference type="OrthoDB" id="9055647at2"/>
<keyword evidence="7 8" id="KW-0472">Membrane</keyword>
<evidence type="ECO:0008006" key="11">
    <source>
        <dbReference type="Google" id="ProtNLM"/>
    </source>
</evidence>
<dbReference type="AlphaFoldDB" id="A0A3A1Y9B6"/>
<dbReference type="GO" id="GO:0022857">
    <property type="term" value="F:transmembrane transporter activity"/>
    <property type="evidence" value="ECO:0007669"/>
    <property type="project" value="InterPro"/>
</dbReference>
<keyword evidence="4" id="KW-1003">Cell membrane</keyword>